<reference evidence="2 3" key="1">
    <citation type="submission" date="2020-08" db="EMBL/GenBank/DDBJ databases">
        <title>Genomic Encyclopedia of Type Strains, Phase IV (KMG-IV): sequencing the most valuable type-strain genomes for metagenomic binning, comparative biology and taxonomic classification.</title>
        <authorList>
            <person name="Goeker M."/>
        </authorList>
    </citation>
    <scope>NUCLEOTIDE SEQUENCE [LARGE SCALE GENOMIC DNA]</scope>
    <source>
        <strain evidence="2 3">DSM 103336</strain>
    </source>
</reference>
<dbReference type="Pfam" id="PF06114">
    <property type="entry name" value="Peptidase_M78"/>
    <property type="match status" value="1"/>
</dbReference>
<dbReference type="RefSeq" id="WP_157174730.1">
    <property type="nucleotide sequence ID" value="NZ_JACIJR010000003.1"/>
</dbReference>
<dbReference type="Gene3D" id="1.10.10.2910">
    <property type="match status" value="1"/>
</dbReference>
<comment type="caution">
    <text evidence="2">The sequence shown here is derived from an EMBL/GenBank/DDBJ whole genome shotgun (WGS) entry which is preliminary data.</text>
</comment>
<feature type="domain" description="IrrE N-terminal-like" evidence="1">
    <location>
        <begin position="147"/>
        <end position="271"/>
    </location>
</feature>
<protein>
    <submittedName>
        <fullName evidence="2">Zn-dependent peptidase ImmA (M78 family)</fullName>
    </submittedName>
</protein>
<organism evidence="2 3">
    <name type="scientific">Sphingomonas prati</name>
    <dbReference type="NCBI Taxonomy" id="1843237"/>
    <lineage>
        <taxon>Bacteria</taxon>
        <taxon>Pseudomonadati</taxon>
        <taxon>Pseudomonadota</taxon>
        <taxon>Alphaproteobacteria</taxon>
        <taxon>Sphingomonadales</taxon>
        <taxon>Sphingomonadaceae</taxon>
        <taxon>Sphingomonas</taxon>
    </lineage>
</organism>
<keyword evidence="3" id="KW-1185">Reference proteome</keyword>
<dbReference type="EMBL" id="JACIJR010000003">
    <property type="protein sequence ID" value="MBB5729127.1"/>
    <property type="molecule type" value="Genomic_DNA"/>
</dbReference>
<evidence type="ECO:0000313" key="3">
    <source>
        <dbReference type="Proteomes" id="UP000546701"/>
    </source>
</evidence>
<accession>A0A7W9BS35</accession>
<proteinExistence type="predicted"/>
<dbReference type="Proteomes" id="UP000546701">
    <property type="component" value="Unassembled WGS sequence"/>
</dbReference>
<evidence type="ECO:0000259" key="1">
    <source>
        <dbReference type="Pfam" id="PF06114"/>
    </source>
</evidence>
<sequence>MTTLASRSGVSSADLRRAVEVDGELSDKEIESIAAQLAVPTEAFFIDESPPLLQTIDFRTANPHVGKFEQGTLSAIAFVERISGALASLNLGTNIASSLAQIESSYTDAEAIKLAELWRERWGFTSDDQLDAINANAIYVNLREFIEGLGVIVIHRSFGTDEAAGIYTHFAGGPHAITINATGSSKARKLFTLAHEFCHVLIRAEGASNPSILTNRVEKFCNKFAAYFLAPDTVINRAINIYQYPRSADHDVIRRFAARLGISQEALVRRLVEVGSLTADDYAKWRSKFNGVTPPGDTTDNQNGGNVDPLQTKRTIYGSLLLSLLGQARAQGQLDDLDIYRLSGLKRKYQDQLFKIE</sequence>
<evidence type="ECO:0000313" key="2">
    <source>
        <dbReference type="EMBL" id="MBB5729127.1"/>
    </source>
</evidence>
<dbReference type="InterPro" id="IPR010359">
    <property type="entry name" value="IrrE_HExxH"/>
</dbReference>
<dbReference type="InterPro" id="IPR052345">
    <property type="entry name" value="Rad_response_metalloprotease"/>
</dbReference>
<dbReference type="AlphaFoldDB" id="A0A7W9BS35"/>
<name>A0A7W9BS35_9SPHN</name>
<gene>
    <name evidence="2" type="ORF">FHS99_001605</name>
</gene>
<dbReference type="OrthoDB" id="9794834at2"/>
<dbReference type="PANTHER" id="PTHR43236:SF2">
    <property type="entry name" value="BLL0069 PROTEIN"/>
    <property type="match status" value="1"/>
</dbReference>
<dbReference type="PANTHER" id="PTHR43236">
    <property type="entry name" value="ANTITOXIN HIGA1"/>
    <property type="match status" value="1"/>
</dbReference>